<evidence type="ECO:0000259" key="3">
    <source>
        <dbReference type="Pfam" id="PF00501"/>
    </source>
</evidence>
<dbReference type="Proteomes" id="UP000070700">
    <property type="component" value="Unassembled WGS sequence"/>
</dbReference>
<evidence type="ECO:0000256" key="2">
    <source>
        <dbReference type="ARBA" id="ARBA00022553"/>
    </source>
</evidence>
<reference evidence="4 5" key="1">
    <citation type="submission" date="2015-10" db="EMBL/GenBank/DDBJ databases">
        <title>Full genome of DAOMC 229536 Phialocephala scopiformis, a fungal endophyte of spruce producing the potent anti-insectan compound rugulosin.</title>
        <authorList>
            <consortium name="DOE Joint Genome Institute"/>
            <person name="Walker A.K."/>
            <person name="Frasz S.L."/>
            <person name="Seifert K.A."/>
            <person name="Miller J.D."/>
            <person name="Mondo S.J."/>
            <person name="Labutti K."/>
            <person name="Lipzen A."/>
            <person name="Dockter R."/>
            <person name="Kennedy M."/>
            <person name="Grigoriev I.V."/>
            <person name="Spatafora J.W."/>
        </authorList>
    </citation>
    <scope>NUCLEOTIDE SEQUENCE [LARGE SCALE GENOMIC DNA]</scope>
    <source>
        <strain evidence="4 5">CBS 120377</strain>
    </source>
</reference>
<dbReference type="SUPFAM" id="SSF56801">
    <property type="entry name" value="Acetyl-CoA synthetase-like"/>
    <property type="match status" value="1"/>
</dbReference>
<sequence>MLGKRLLPHVVDHIASTNPNLIIGMVAKASAGEKTPYDFTEVNMFQFANAVNYTAHWLDSILGPGSQQTIGFVGLQDFRYAIMEVAAIKTRNVLLLPSPRNALSNTIHLLNATECGSLFYSGTGSPIENHVKGLQDSMGTDKLKLHAIPSFEDMVSTPAPHYSYTKTYKEAKNDVVLILHTSGSTGRPKPIRITNAYIKRADSEQLTPTIPNRIHADLRNLQSPMYNGSPFFHLSGVIVMLRALFSGVNVVIGPPDVPPTPKVACNIARSIELKTVMAAPHVVDSLFLEHGEELKERFSKLEHVIWFGGPLAHTTGDWIINHLPHVHLWQFYGSTEMAWFPMLVAPKTHWSYMEFHPHLGPHLEPVPDTDLHELVIRHREDPTHAWSTPIFDIFPDEPEWRSRDLFKRCQDPGMQNLWKFESRLDDIMILNNALKVNPLHIEVKLQSHALLNGAMVFGEGRMKCGILLEPKQGIEKELLLRIVWGDIERANGDVPEHARVERHLVLVADKEKPFVKSAKGTVVRAATGKLYEREIEEVYLKAIEV</sequence>
<dbReference type="AlphaFoldDB" id="A0A194XER0"/>
<gene>
    <name evidence="4" type="ORF">LY89DRAFT_643035</name>
</gene>
<dbReference type="GeneID" id="28821505"/>
<name>A0A194XER0_MOLSC</name>
<dbReference type="KEGG" id="psco:LY89DRAFT_643035"/>
<dbReference type="InParanoid" id="A0A194XER0"/>
<organism evidence="4 5">
    <name type="scientific">Mollisia scopiformis</name>
    <name type="common">Conifer needle endophyte fungus</name>
    <name type="synonym">Phialocephala scopiformis</name>
    <dbReference type="NCBI Taxonomy" id="149040"/>
    <lineage>
        <taxon>Eukaryota</taxon>
        <taxon>Fungi</taxon>
        <taxon>Dikarya</taxon>
        <taxon>Ascomycota</taxon>
        <taxon>Pezizomycotina</taxon>
        <taxon>Leotiomycetes</taxon>
        <taxon>Helotiales</taxon>
        <taxon>Mollisiaceae</taxon>
        <taxon>Mollisia</taxon>
    </lineage>
</organism>
<feature type="domain" description="AMP-dependent synthetase/ligase" evidence="3">
    <location>
        <begin position="45"/>
        <end position="342"/>
    </location>
</feature>
<keyword evidence="1" id="KW-0596">Phosphopantetheine</keyword>
<evidence type="ECO:0000256" key="1">
    <source>
        <dbReference type="ARBA" id="ARBA00022450"/>
    </source>
</evidence>
<dbReference type="InterPro" id="IPR020845">
    <property type="entry name" value="AMP-binding_CS"/>
</dbReference>
<dbReference type="InterPro" id="IPR051414">
    <property type="entry name" value="Adenylate-forming_Reductase"/>
</dbReference>
<evidence type="ECO:0000313" key="4">
    <source>
        <dbReference type="EMBL" id="KUJ18636.1"/>
    </source>
</evidence>
<protein>
    <submittedName>
        <fullName evidence="4">Acetyl-CoA synthetase-like protein</fullName>
    </submittedName>
</protein>
<proteinExistence type="predicted"/>
<evidence type="ECO:0000313" key="5">
    <source>
        <dbReference type="Proteomes" id="UP000070700"/>
    </source>
</evidence>
<dbReference type="PANTHER" id="PTHR43439:SF2">
    <property type="entry name" value="ENZYME, PUTATIVE (JCVI)-RELATED"/>
    <property type="match status" value="1"/>
</dbReference>
<dbReference type="PROSITE" id="PS00455">
    <property type="entry name" value="AMP_BINDING"/>
    <property type="match status" value="1"/>
</dbReference>
<dbReference type="Pfam" id="PF23562">
    <property type="entry name" value="AMP-binding_C_3"/>
    <property type="match status" value="1"/>
</dbReference>
<dbReference type="RefSeq" id="XP_018072991.1">
    <property type="nucleotide sequence ID" value="XM_018211779.1"/>
</dbReference>
<dbReference type="InterPro" id="IPR000873">
    <property type="entry name" value="AMP-dep_synth/lig_dom"/>
</dbReference>
<dbReference type="PANTHER" id="PTHR43439">
    <property type="entry name" value="PHENYLACETATE-COENZYME A LIGASE"/>
    <property type="match status" value="1"/>
</dbReference>
<dbReference type="Gene3D" id="3.40.50.12780">
    <property type="entry name" value="N-terminal domain of ligase-like"/>
    <property type="match status" value="1"/>
</dbReference>
<keyword evidence="5" id="KW-1185">Reference proteome</keyword>
<keyword evidence="2" id="KW-0597">Phosphoprotein</keyword>
<dbReference type="STRING" id="149040.A0A194XER0"/>
<dbReference type="Pfam" id="PF00501">
    <property type="entry name" value="AMP-binding"/>
    <property type="match status" value="1"/>
</dbReference>
<dbReference type="EMBL" id="KQ947412">
    <property type="protein sequence ID" value="KUJ18636.1"/>
    <property type="molecule type" value="Genomic_DNA"/>
</dbReference>
<dbReference type="InterPro" id="IPR042099">
    <property type="entry name" value="ANL_N_sf"/>
</dbReference>
<dbReference type="OrthoDB" id="429813at2759"/>
<accession>A0A194XER0</accession>